<dbReference type="EMBL" id="CP024785">
    <property type="protein sequence ID" value="AUB38954.1"/>
    <property type="molecule type" value="Genomic_DNA"/>
</dbReference>
<dbReference type="Proteomes" id="UP000232003">
    <property type="component" value="Chromosome"/>
</dbReference>
<keyword evidence="3" id="KW-1185">Reference proteome</keyword>
<evidence type="ECO:0000256" key="1">
    <source>
        <dbReference type="SAM" id="MobiDB-lite"/>
    </source>
</evidence>
<proteinExistence type="predicted"/>
<dbReference type="OrthoDB" id="532424at2"/>
<dbReference type="KEGG" id="nfl:COO91_04934"/>
<feature type="region of interest" description="Disordered" evidence="1">
    <location>
        <begin position="45"/>
        <end position="69"/>
    </location>
</feature>
<evidence type="ECO:0000313" key="3">
    <source>
        <dbReference type="Proteomes" id="UP000232003"/>
    </source>
</evidence>
<dbReference type="RefSeq" id="WP_100900108.1">
    <property type="nucleotide sequence ID" value="NZ_CAWNNC010000001.1"/>
</dbReference>
<protein>
    <submittedName>
        <fullName evidence="2">Putative site-specific integrase-resolvase</fullName>
    </submittedName>
</protein>
<evidence type="ECO:0000313" key="2">
    <source>
        <dbReference type="EMBL" id="AUB38954.1"/>
    </source>
</evidence>
<name>A0A2K8SU09_9NOSO</name>
<reference evidence="2 3" key="1">
    <citation type="submission" date="2017-11" db="EMBL/GenBank/DDBJ databases">
        <title>Complete genome of a free-living desiccation-tolerant cyanobacterium and its photosynthetic adaptation to extreme terrestrial habitat.</title>
        <authorList>
            <person name="Shang J."/>
        </authorList>
    </citation>
    <scope>NUCLEOTIDE SEQUENCE [LARGE SCALE GENOMIC DNA]</scope>
    <source>
        <strain evidence="2 3">CCNUN1</strain>
    </source>
</reference>
<organism evidence="2 3">
    <name type="scientific">Nostoc flagelliforme CCNUN1</name>
    <dbReference type="NCBI Taxonomy" id="2038116"/>
    <lineage>
        <taxon>Bacteria</taxon>
        <taxon>Bacillati</taxon>
        <taxon>Cyanobacteriota</taxon>
        <taxon>Cyanophyceae</taxon>
        <taxon>Nostocales</taxon>
        <taxon>Nostocaceae</taxon>
        <taxon>Nostoc</taxon>
    </lineage>
</organism>
<gene>
    <name evidence="2" type="ORF">COO91_04934</name>
</gene>
<accession>A0A2K8SU09</accession>
<dbReference type="AlphaFoldDB" id="A0A2K8SU09"/>
<sequence length="82" mass="9164">MTKTTVKLQIPFESLLDAIANLPLEEKHQLWQLLNDEINQSEENLFPEDSYDWGSQGQPKGKPLEYIPGDGLKVVGGKNAPT</sequence>